<gene>
    <name evidence="2" type="ORF">RCOM_1135850</name>
</gene>
<dbReference type="InParanoid" id="B9RVH2"/>
<dbReference type="Proteomes" id="UP000008311">
    <property type="component" value="Unassembled WGS sequence"/>
</dbReference>
<keyword evidence="3" id="KW-1185">Reference proteome</keyword>
<reference evidence="3" key="1">
    <citation type="journal article" date="2010" name="Nat. Biotechnol.">
        <title>Draft genome sequence of the oilseed species Ricinus communis.</title>
        <authorList>
            <person name="Chan A.P."/>
            <person name="Crabtree J."/>
            <person name="Zhao Q."/>
            <person name="Lorenzi H."/>
            <person name="Orvis J."/>
            <person name="Puiu D."/>
            <person name="Melake-Berhan A."/>
            <person name="Jones K.M."/>
            <person name="Redman J."/>
            <person name="Chen G."/>
            <person name="Cahoon E.B."/>
            <person name="Gedil M."/>
            <person name="Stanke M."/>
            <person name="Haas B.J."/>
            <person name="Wortman J.R."/>
            <person name="Fraser-Liggett C.M."/>
            <person name="Ravel J."/>
            <person name="Rabinowicz P.D."/>
        </authorList>
    </citation>
    <scope>NUCLEOTIDE SEQUENCE [LARGE SCALE GENOMIC DNA]</scope>
    <source>
        <strain evidence="3">cv. Hale</strain>
    </source>
</reference>
<name>B9RVH2_RICCO</name>
<protein>
    <submittedName>
        <fullName evidence="2">Uncharacterized protein</fullName>
    </submittedName>
</protein>
<sequence>MNSSSSKFGGMDTLAQIRVTATREKSKGNCTRPGMDKIAPHHSRRVGSSIVAGQLLVRRPYFLKQKGEEDRPVQSNFEERLLAVGGDLSLALFKRKCRGAGLSSAEGSRIG</sequence>
<dbReference type="EMBL" id="EQ973820">
    <property type="protein sequence ID" value="EEF44673.1"/>
    <property type="molecule type" value="Genomic_DNA"/>
</dbReference>
<dbReference type="AlphaFoldDB" id="B9RVH2"/>
<evidence type="ECO:0000313" key="2">
    <source>
        <dbReference type="EMBL" id="EEF44673.1"/>
    </source>
</evidence>
<feature type="region of interest" description="Disordered" evidence="1">
    <location>
        <begin position="23"/>
        <end position="44"/>
    </location>
</feature>
<organism evidence="2 3">
    <name type="scientific">Ricinus communis</name>
    <name type="common">Castor bean</name>
    <dbReference type="NCBI Taxonomy" id="3988"/>
    <lineage>
        <taxon>Eukaryota</taxon>
        <taxon>Viridiplantae</taxon>
        <taxon>Streptophyta</taxon>
        <taxon>Embryophyta</taxon>
        <taxon>Tracheophyta</taxon>
        <taxon>Spermatophyta</taxon>
        <taxon>Magnoliopsida</taxon>
        <taxon>eudicotyledons</taxon>
        <taxon>Gunneridae</taxon>
        <taxon>Pentapetalae</taxon>
        <taxon>rosids</taxon>
        <taxon>fabids</taxon>
        <taxon>Malpighiales</taxon>
        <taxon>Euphorbiaceae</taxon>
        <taxon>Acalyphoideae</taxon>
        <taxon>Acalypheae</taxon>
        <taxon>Ricinus</taxon>
    </lineage>
</organism>
<proteinExistence type="predicted"/>
<accession>B9RVH2</accession>
<evidence type="ECO:0000256" key="1">
    <source>
        <dbReference type="SAM" id="MobiDB-lite"/>
    </source>
</evidence>
<evidence type="ECO:0000313" key="3">
    <source>
        <dbReference type="Proteomes" id="UP000008311"/>
    </source>
</evidence>